<name>A0A1W2F459_9SPHI</name>
<sequence>MELQILSPTEDHAIYSREFILQLDQKFKPLKIFTFSKNSYPQDDQGRLRFQNLSHLPKECLKRQ</sequence>
<evidence type="ECO:0000313" key="2">
    <source>
        <dbReference type="Proteomes" id="UP000192678"/>
    </source>
</evidence>
<evidence type="ECO:0000313" key="1">
    <source>
        <dbReference type="EMBL" id="SMD16286.1"/>
    </source>
</evidence>
<dbReference type="Proteomes" id="UP000192678">
    <property type="component" value="Unassembled WGS sequence"/>
</dbReference>
<protein>
    <submittedName>
        <fullName evidence="1">Uncharacterized protein</fullName>
    </submittedName>
</protein>
<dbReference type="AlphaFoldDB" id="A0A1W2F459"/>
<proteinExistence type="predicted"/>
<keyword evidence="2" id="KW-1185">Reference proteome</keyword>
<reference evidence="1 2" key="1">
    <citation type="submission" date="2017-04" db="EMBL/GenBank/DDBJ databases">
        <authorList>
            <person name="Afonso C.L."/>
            <person name="Miller P.J."/>
            <person name="Scott M.A."/>
            <person name="Spackman E."/>
            <person name="Goraichik I."/>
            <person name="Dimitrov K.M."/>
            <person name="Suarez D.L."/>
            <person name="Swayne D.E."/>
        </authorList>
    </citation>
    <scope>NUCLEOTIDE SEQUENCE [LARGE SCALE GENOMIC DNA]</scope>
    <source>
        <strain evidence="1 2">DSM 19625</strain>
    </source>
</reference>
<dbReference type="EMBL" id="FWYB01000019">
    <property type="protein sequence ID" value="SMD16286.1"/>
    <property type="molecule type" value="Genomic_DNA"/>
</dbReference>
<gene>
    <name evidence="1" type="ORF">SAMN04488101_11972</name>
</gene>
<accession>A0A1W2F459</accession>
<organism evidence="1 2">
    <name type="scientific">Pedobacter nyackensis</name>
    <dbReference type="NCBI Taxonomy" id="475255"/>
    <lineage>
        <taxon>Bacteria</taxon>
        <taxon>Pseudomonadati</taxon>
        <taxon>Bacteroidota</taxon>
        <taxon>Sphingobacteriia</taxon>
        <taxon>Sphingobacteriales</taxon>
        <taxon>Sphingobacteriaceae</taxon>
        <taxon>Pedobacter</taxon>
    </lineage>
</organism>